<dbReference type="GO" id="GO:0060261">
    <property type="term" value="P:positive regulation of transcription initiation by RNA polymerase II"/>
    <property type="evidence" value="ECO:0007669"/>
    <property type="project" value="EnsemblFungi"/>
</dbReference>
<dbReference type="GO" id="GO:0000122">
    <property type="term" value="P:negative regulation of transcription by RNA polymerase II"/>
    <property type="evidence" value="ECO:0007669"/>
    <property type="project" value="EnsemblFungi"/>
</dbReference>
<dbReference type="eggNOG" id="ENOG502RZB6">
    <property type="taxonomic scope" value="Eukaryota"/>
</dbReference>
<feature type="compositionally biased region" description="Basic and acidic residues" evidence="1">
    <location>
        <begin position="154"/>
        <end position="170"/>
    </location>
</feature>
<gene>
    <name evidence="2" type="ORF">ZYGR_0A01880</name>
</gene>
<dbReference type="EMBL" id="BDGX01000001">
    <property type="protein sequence ID" value="GAV46596.1"/>
    <property type="molecule type" value="Genomic_DNA"/>
</dbReference>
<comment type="caution">
    <text evidence="2">The sequence shown here is derived from an EMBL/GenBank/DDBJ whole genome shotgun (WGS) entry which is preliminary data.</text>
</comment>
<reference evidence="2 3" key="1">
    <citation type="submission" date="2016-08" db="EMBL/GenBank/DDBJ databases">
        <title>Draft genome sequence of allopolyploid Zygosaccharomyces rouxii.</title>
        <authorList>
            <person name="Watanabe J."/>
            <person name="Uehara K."/>
            <person name="Mogi Y."/>
            <person name="Tsukioka Y."/>
        </authorList>
    </citation>
    <scope>NUCLEOTIDE SEQUENCE [LARGE SCALE GENOMIC DNA]</scope>
    <source>
        <strain evidence="2 3">NBRC 110957</strain>
    </source>
</reference>
<dbReference type="InterPro" id="IPR021017">
    <property type="entry name" value="Mediator_Med2_fun"/>
</dbReference>
<dbReference type="GO" id="GO:0034976">
    <property type="term" value="P:response to endoplasmic reticulum stress"/>
    <property type="evidence" value="ECO:0007669"/>
    <property type="project" value="EnsemblFungi"/>
</dbReference>
<dbReference type="Pfam" id="PF11214">
    <property type="entry name" value="Med2"/>
    <property type="match status" value="1"/>
</dbReference>
<evidence type="ECO:0000313" key="2">
    <source>
        <dbReference type="EMBL" id="GAV46596.1"/>
    </source>
</evidence>
<organism evidence="2 3">
    <name type="scientific">Zygosaccharomyces rouxii</name>
    <dbReference type="NCBI Taxonomy" id="4956"/>
    <lineage>
        <taxon>Eukaryota</taxon>
        <taxon>Fungi</taxon>
        <taxon>Dikarya</taxon>
        <taxon>Ascomycota</taxon>
        <taxon>Saccharomycotina</taxon>
        <taxon>Saccharomycetes</taxon>
        <taxon>Saccharomycetales</taxon>
        <taxon>Saccharomycetaceae</taxon>
        <taxon>Zygosaccharomyces</taxon>
    </lineage>
</organism>
<feature type="region of interest" description="Disordered" evidence="1">
    <location>
        <begin position="103"/>
        <end position="294"/>
    </location>
</feature>
<accession>A0A1Q2ZSV0</accession>
<dbReference type="GO" id="GO:0070847">
    <property type="term" value="C:core mediator complex"/>
    <property type="evidence" value="ECO:0007669"/>
    <property type="project" value="EnsemblFungi"/>
</dbReference>
<dbReference type="GO" id="GO:0003713">
    <property type="term" value="F:transcription coactivator activity"/>
    <property type="evidence" value="ECO:0007669"/>
    <property type="project" value="EnsemblFungi"/>
</dbReference>
<dbReference type="GO" id="GO:0051123">
    <property type="term" value="P:RNA polymerase II preinitiation complex assembly"/>
    <property type="evidence" value="ECO:0007669"/>
    <property type="project" value="EnsemblFungi"/>
</dbReference>
<dbReference type="OrthoDB" id="4069381at2759"/>
<feature type="compositionally biased region" description="Basic and acidic residues" evidence="1">
    <location>
        <begin position="103"/>
        <end position="145"/>
    </location>
</feature>
<sequence length="323" mass="36312">MASKSPEIIPQSPPQNGRLHENKLTQCFDDIMRVAVEMMLHQQLKTVQLDSSVVNGFSHNQQRMLSEKIHIFHAILDDMETTLGKSKDYVEAIYELGREKELQKEREREELRRRQEEEERKSKEQEELRRHQEMELKAQQEKEQQQQEQQEQQKQQKQDNDVEPDLKMKFSMDTPSGLLADFPGASGDMNETGAIPKNSDDKPVSPRQYSTKIKQEQGLPQGDLGDLGGMDISMFPNMDTGFDMGSMGGEPDPNKQGGSNDPTAGLPESENANDVAGTLGDPGNNGVVDNSDDYLTLNDFNDLNIDWSATGDPGDLDLNGFNI</sequence>
<dbReference type="GO" id="GO:0016592">
    <property type="term" value="C:mediator complex"/>
    <property type="evidence" value="ECO:0007669"/>
    <property type="project" value="EnsemblFungi"/>
</dbReference>
<dbReference type="AlphaFoldDB" id="A0A1Q2ZSV0"/>
<dbReference type="GO" id="GO:0005829">
    <property type="term" value="C:cytosol"/>
    <property type="evidence" value="ECO:0007669"/>
    <property type="project" value="EnsemblFungi"/>
</dbReference>
<dbReference type="Proteomes" id="UP000187013">
    <property type="component" value="Unassembled WGS sequence"/>
</dbReference>
<evidence type="ECO:0000256" key="1">
    <source>
        <dbReference type="SAM" id="MobiDB-lite"/>
    </source>
</evidence>
<dbReference type="GO" id="GO:0032968">
    <property type="term" value="P:positive regulation of transcription elongation by RNA polymerase II"/>
    <property type="evidence" value="ECO:0007669"/>
    <property type="project" value="EnsemblFungi"/>
</dbReference>
<dbReference type="GO" id="GO:0061629">
    <property type="term" value="F:RNA polymerase II-specific DNA-binding transcription factor binding"/>
    <property type="evidence" value="ECO:0007669"/>
    <property type="project" value="EnsemblFungi"/>
</dbReference>
<protein>
    <recommendedName>
        <fullName evidence="4">Mediator of RNA polymerase II transcription subunit 2</fullName>
    </recommendedName>
</protein>
<feature type="region of interest" description="Disordered" evidence="1">
    <location>
        <begin position="1"/>
        <end position="21"/>
    </location>
</feature>
<evidence type="ECO:0000313" key="3">
    <source>
        <dbReference type="Proteomes" id="UP000187013"/>
    </source>
</evidence>
<name>A0A1Q2ZSV0_ZYGRO</name>
<proteinExistence type="predicted"/>
<dbReference type="OMA" id="AEMMMQQ"/>
<evidence type="ECO:0008006" key="4">
    <source>
        <dbReference type="Google" id="ProtNLM"/>
    </source>
</evidence>